<dbReference type="Proteomes" id="UP000031656">
    <property type="component" value="Chromosome"/>
</dbReference>
<evidence type="ECO:0000313" key="3">
    <source>
        <dbReference type="Proteomes" id="UP000031656"/>
    </source>
</evidence>
<dbReference type="InterPro" id="IPR028992">
    <property type="entry name" value="Hedgehog/Intein_dom"/>
</dbReference>
<proteinExistence type="predicted"/>
<evidence type="ECO:0000259" key="1">
    <source>
        <dbReference type="Pfam" id="PF13403"/>
    </source>
</evidence>
<dbReference type="Gene3D" id="2.170.16.10">
    <property type="entry name" value="Hedgehog/Intein (Hint) domain"/>
    <property type="match status" value="1"/>
</dbReference>
<organism evidence="2 3">
    <name type="scientific">Gluconobacter oxydans DSM 3504</name>
    <dbReference type="NCBI Taxonomy" id="1288313"/>
    <lineage>
        <taxon>Bacteria</taxon>
        <taxon>Pseudomonadati</taxon>
        <taxon>Pseudomonadota</taxon>
        <taxon>Alphaproteobacteria</taxon>
        <taxon>Acetobacterales</taxon>
        <taxon>Acetobacteraceae</taxon>
        <taxon>Gluconobacter</taxon>
    </lineage>
</organism>
<dbReference type="AlphaFoldDB" id="A0A067Z324"/>
<protein>
    <recommendedName>
        <fullName evidence="1">Hedgehog/Intein (Hint) domain-containing protein</fullName>
    </recommendedName>
</protein>
<accession>A0A067Z324</accession>
<gene>
    <name evidence="2" type="ORF">GLS_c09700</name>
</gene>
<dbReference type="Pfam" id="PF13403">
    <property type="entry name" value="Hint_2"/>
    <property type="match status" value="1"/>
</dbReference>
<feature type="domain" description="Hedgehog/Intein (Hint)" evidence="1">
    <location>
        <begin position="730"/>
        <end position="869"/>
    </location>
</feature>
<dbReference type="KEGG" id="goy:GLS_c09700"/>
<dbReference type="InterPro" id="IPR036844">
    <property type="entry name" value="Hint_dom_sf"/>
</dbReference>
<reference evidence="2 3" key="1">
    <citation type="journal article" date="2015" name="Appl. Microbiol. Biotechnol.">
        <title>The consequence of an additional NADH dehydrogenase paralog on the growth of Gluconobacter oxydans DSM3504.</title>
        <authorList>
            <person name="Kostner D."/>
            <person name="Luchterhand B."/>
            <person name="Junker A."/>
            <person name="Volland S."/>
            <person name="Daniel R."/>
            <person name="Buchs J."/>
            <person name="Liebl W."/>
            <person name="Ehrenreich A."/>
        </authorList>
    </citation>
    <scope>NUCLEOTIDE SEQUENCE [LARGE SCALE GENOMIC DNA]</scope>
    <source>
        <strain evidence="2">DSM 3504</strain>
    </source>
</reference>
<dbReference type="EMBL" id="CP004373">
    <property type="protein sequence ID" value="AHK70878.1"/>
    <property type="molecule type" value="Genomic_DNA"/>
</dbReference>
<dbReference type="SUPFAM" id="SSF51294">
    <property type="entry name" value="Hedgehog/intein (Hint) domain"/>
    <property type="match status" value="1"/>
</dbReference>
<name>A0A067Z324_GLUOY</name>
<dbReference type="HOGENOM" id="CLU_311644_0_0_5"/>
<sequence>MDGSCSLKLPSGGRKCHAHERFTNPRKNAGLSLYIINLRNLFEAVSNSQTRSGESLPEIFLEDLIMADTTNGTDDVTYNSSETSFHQHDYAWRWVGPATGGDWSDPNNWVLSNSGNPVDTTGGSFSGDAIPQSEQNADVNVGYSGNTTPNVVVSNAVLYNQIRSLSVWQNSTLKITAQGGNGNVFATAGLENDGTVIIDTPSKVELGGVTAGDGTLTIMNNDGNVTFDDAYLNNGTLNLVNSTLGSVDAPVTVSGGTINLQQNSTLVADLYGEGSTLNVDPASVNTIYVNDRNSNNSGSVQGTVINGVSENTHFGILSGSSKPTAATYTENSDGSYTLTINLDNGRSITYPTVHVADGFTPAAQATIVQDGSNGWLVEDAGTATASASYATSDLHQQMASTAAAAASAGGDTSQYSTNAVSYHTHDNAWRWTGPASGGDWYDPKNWTLYDSNNKVVDTTGNSFNGNAIPQSEQNSDVNVGYSGSTTPSTVVASAPSYNQIRSLSVWENSTLEITANGGSNYSGYVFATAGFENAGTILINTPSKVELGGITMNRDNGTITIMNNDNNVVFDGNNVNSGGTINLINATLGTATNPIYISGGTVSLAQGSSLYLTPGENLSTISVDPSTVNTVYVEANGYLQNNSANNQNFAINGVSANTHFGISGVSSAPTEATYTPNADGSYTLTITLADGRELTYGDIHTADGFTPAATASIVQDGTNGWIVEDAGVTTCFLAGSMIRTPEGDVAVESLRLGSTVLAFVNGEAVERTVTWAGRAHMVAKAGLSDAEAGYPVRILKDALAEGVPYKDMLVTPEHCLFLNGGFVPARMLVNGRSVIYDRSLPSYDYFHVETAEHSVIMADGMLTESYLDTGNRHSFRQNGTVVSLGGRARNWNDDAAAPLVVSREVVEPIFREIEARAIAAGLENTIEAPALTEDAGLHLVTSTGQTIHQVRTANGRAMFMIPSDVTEVRLVSRTFRPSETVGPFVDDRRQLGVLVGEVTLFDSGNTIRIDQHLTDAGLAGWDVQDDAAARWTNGNAVLSLTARQPNSLGMLAIQVLAAGPYVLVSEGEAETAHTA</sequence>
<evidence type="ECO:0000313" key="2">
    <source>
        <dbReference type="EMBL" id="AHK70878.1"/>
    </source>
</evidence>